<dbReference type="InterPro" id="IPR036280">
    <property type="entry name" value="Multihaem_cyt_sf"/>
</dbReference>
<evidence type="ECO:0000256" key="7">
    <source>
        <dbReference type="ARBA" id="ARBA00022833"/>
    </source>
</evidence>
<dbReference type="InterPro" id="IPR004012">
    <property type="entry name" value="Run_dom"/>
</dbReference>
<dbReference type="InParanoid" id="A0A0D2X512"/>
<evidence type="ECO:0000259" key="11">
    <source>
        <dbReference type="PROSITE" id="PS50081"/>
    </source>
</evidence>
<evidence type="ECO:0000256" key="9">
    <source>
        <dbReference type="ARBA" id="ARBA00029450"/>
    </source>
</evidence>
<feature type="compositionally biased region" description="Low complexity" evidence="10">
    <location>
        <begin position="326"/>
        <end position="344"/>
    </location>
</feature>
<accession>A0A0D2X512</accession>
<dbReference type="Proteomes" id="UP000008743">
    <property type="component" value="Unassembled WGS sequence"/>
</dbReference>
<feature type="compositionally biased region" description="Low complexity" evidence="10">
    <location>
        <begin position="578"/>
        <end position="591"/>
    </location>
</feature>
<feature type="region of interest" description="Disordered" evidence="10">
    <location>
        <begin position="392"/>
        <end position="432"/>
    </location>
</feature>
<keyword evidence="2" id="KW-0597">Phosphoprotein</keyword>
<feature type="compositionally biased region" description="Low complexity" evidence="10">
    <location>
        <begin position="285"/>
        <end position="294"/>
    </location>
</feature>
<dbReference type="PRINTS" id="PR00008">
    <property type="entry name" value="DAGPEDOMAIN"/>
</dbReference>
<feature type="compositionally biased region" description="Low complexity" evidence="10">
    <location>
        <begin position="398"/>
        <end position="425"/>
    </location>
</feature>
<feature type="compositionally biased region" description="Low complexity" evidence="10">
    <location>
        <begin position="262"/>
        <end position="275"/>
    </location>
</feature>
<dbReference type="STRING" id="595528.A0A0D2X512"/>
<dbReference type="Pfam" id="PF00130">
    <property type="entry name" value="C1_1"/>
    <property type="match status" value="1"/>
</dbReference>
<keyword evidence="7" id="KW-0862">Zinc</keyword>
<keyword evidence="8" id="KW-0072">Autophagy</keyword>
<dbReference type="RefSeq" id="XP_004343366.1">
    <property type="nucleotide sequence ID" value="XM_004343316.2"/>
</dbReference>
<name>A0A0D2X512_CAPO3</name>
<dbReference type="PROSITE" id="PS50081">
    <property type="entry name" value="ZF_DAG_PE_2"/>
    <property type="match status" value="1"/>
</dbReference>
<dbReference type="OMA" id="IWRDYYC"/>
<dbReference type="SUPFAM" id="SSF48695">
    <property type="entry name" value="Multiheme cytochromes"/>
    <property type="match status" value="1"/>
</dbReference>
<dbReference type="Pfam" id="PF13901">
    <property type="entry name" value="RH_dom"/>
    <property type="match status" value="1"/>
</dbReference>
<dbReference type="PROSITE" id="PS00479">
    <property type="entry name" value="ZF_DAG_PE_1"/>
    <property type="match status" value="1"/>
</dbReference>
<dbReference type="GO" id="GO:0008270">
    <property type="term" value="F:zinc ion binding"/>
    <property type="evidence" value="ECO:0007669"/>
    <property type="project" value="UniProtKB-KW"/>
</dbReference>
<evidence type="ECO:0000256" key="1">
    <source>
        <dbReference type="ARBA" id="ARBA00004603"/>
    </source>
</evidence>
<dbReference type="InterPro" id="IPR037213">
    <property type="entry name" value="Run_dom_sf"/>
</dbReference>
<keyword evidence="5" id="KW-0967">Endosome</keyword>
<evidence type="ECO:0000256" key="2">
    <source>
        <dbReference type="ARBA" id="ARBA00022553"/>
    </source>
</evidence>
<organism evidence="13 14">
    <name type="scientific">Capsaspora owczarzaki (strain ATCC 30864)</name>
    <dbReference type="NCBI Taxonomy" id="595528"/>
    <lineage>
        <taxon>Eukaryota</taxon>
        <taxon>Filasterea</taxon>
        <taxon>Capsaspora</taxon>
    </lineage>
</organism>
<proteinExistence type="inferred from homology"/>
<feature type="region of interest" description="Disordered" evidence="10">
    <location>
        <begin position="567"/>
        <end position="591"/>
    </location>
</feature>
<keyword evidence="6" id="KW-0863">Zinc-finger</keyword>
<feature type="compositionally biased region" description="Low complexity" evidence="10">
    <location>
        <begin position="505"/>
        <end position="521"/>
    </location>
</feature>
<dbReference type="AlphaFoldDB" id="A0A0D2X512"/>
<keyword evidence="14" id="KW-1185">Reference proteome</keyword>
<dbReference type="Gene3D" id="1.20.58.900">
    <property type="match status" value="1"/>
</dbReference>
<dbReference type="EMBL" id="KE346373">
    <property type="protein sequence ID" value="KJE97004.1"/>
    <property type="molecule type" value="Genomic_DNA"/>
</dbReference>
<evidence type="ECO:0000256" key="5">
    <source>
        <dbReference type="ARBA" id="ARBA00022753"/>
    </source>
</evidence>
<dbReference type="CDD" id="cd17671">
    <property type="entry name" value="RUN"/>
    <property type="match status" value="1"/>
</dbReference>
<dbReference type="OrthoDB" id="1918044at2759"/>
<dbReference type="InterPro" id="IPR002219">
    <property type="entry name" value="PKC_DAG/PE"/>
</dbReference>
<evidence type="ECO:0000256" key="8">
    <source>
        <dbReference type="ARBA" id="ARBA00023006"/>
    </source>
</evidence>
<feature type="region of interest" description="Disordered" evidence="10">
    <location>
        <begin position="262"/>
        <end position="370"/>
    </location>
</feature>
<dbReference type="InterPro" id="IPR046349">
    <property type="entry name" value="C1-like_sf"/>
</dbReference>
<dbReference type="PANTHER" id="PTHR12326:SF12">
    <property type="entry name" value="PLECKSTRIN HOMOLOGY AND RUN DOMAIN CONTAINING M1"/>
    <property type="match status" value="1"/>
</dbReference>
<evidence type="ECO:0000313" key="14">
    <source>
        <dbReference type="Proteomes" id="UP000008743"/>
    </source>
</evidence>
<dbReference type="SUPFAM" id="SSF57889">
    <property type="entry name" value="Cysteine-rich domain"/>
    <property type="match status" value="1"/>
</dbReference>
<dbReference type="InterPro" id="IPR051366">
    <property type="entry name" value="DEF8"/>
</dbReference>
<dbReference type="PANTHER" id="PTHR12326">
    <property type="entry name" value="PLECKSTRIN HOMOLOGY DOMAIN CONTAINING PROTEIN"/>
    <property type="match status" value="1"/>
</dbReference>
<dbReference type="Gene3D" id="3.30.60.20">
    <property type="match status" value="1"/>
</dbReference>
<gene>
    <name evidence="13" type="ORF">CAOG_007492</name>
</gene>
<evidence type="ECO:0000256" key="6">
    <source>
        <dbReference type="ARBA" id="ARBA00022771"/>
    </source>
</evidence>
<keyword evidence="3" id="KW-0479">Metal-binding</keyword>
<evidence type="ECO:0000313" key="13">
    <source>
        <dbReference type="EMBL" id="KJE97004.1"/>
    </source>
</evidence>
<evidence type="ECO:0000256" key="10">
    <source>
        <dbReference type="SAM" id="MobiDB-lite"/>
    </source>
</evidence>
<evidence type="ECO:0000259" key="12">
    <source>
        <dbReference type="PROSITE" id="PS50826"/>
    </source>
</evidence>
<keyword evidence="4" id="KW-0677">Repeat</keyword>
<dbReference type="InterPro" id="IPR020454">
    <property type="entry name" value="DAG/PE-bd"/>
</dbReference>
<dbReference type="SMART" id="SM01175">
    <property type="entry name" value="DUF4206"/>
    <property type="match status" value="1"/>
</dbReference>
<dbReference type="SMART" id="SM00593">
    <property type="entry name" value="RUN"/>
    <property type="match status" value="1"/>
</dbReference>
<dbReference type="SUPFAM" id="SSF140741">
    <property type="entry name" value="RUN domain-like"/>
    <property type="match status" value="1"/>
</dbReference>
<evidence type="ECO:0000256" key="4">
    <source>
        <dbReference type="ARBA" id="ARBA00022737"/>
    </source>
</evidence>
<comment type="subcellular location">
    <subcellularLocation>
        <location evidence="1">Late endosome</location>
    </subcellularLocation>
</comment>
<dbReference type="SMART" id="SM00109">
    <property type="entry name" value="C1"/>
    <property type="match status" value="1"/>
</dbReference>
<feature type="domain" description="RUN" evidence="12">
    <location>
        <begin position="48"/>
        <end position="180"/>
    </location>
</feature>
<dbReference type="GO" id="GO:0005770">
    <property type="term" value="C:late endosome"/>
    <property type="evidence" value="ECO:0007669"/>
    <property type="project" value="UniProtKB-SubCell"/>
</dbReference>
<dbReference type="PhylomeDB" id="A0A0D2X512"/>
<sequence length="969" mass="106565">MSRWFKQLAGGADDEHDGTAERSELVQSLAKVMRLLQLTFAVEQSRIATGDKHLIQFCTQLERVFLHGIKEQGLFDAKRVAQANAWWDLLQHISSKHAIERLSKLYNVHTTMGKCRGWMRLALNESTLESYLTVLLRDQKLVREYYDSYAVMRSDEDLGILITLAAGLSSVSFSVNVDDLSLDQEVFPSAQEPLEDNKMRALVMPCYADDESVHAHNHVGGRIVCEACNQTRNTPPASPLARSQPAGRVGGVLSQSLSALSSSSAAPVDSSSTGSQATLTRKTSKSGASGSHAKAVLRAGADDARTTRTESGTSIDSYHSAGTEESAPSSRDTSRSSSFQAQQQAEEKALKPPRNLASEPAKVPSNQFRSGPVVANQTMFEALIDEITRDAENEQAVQSSSSESAGAGSATSTDSTSAQSSDLLSPVETRREHSLTISVLKEAEYGGILQKLISKGNEAQSTVSSVPFSTFPVTTSAPLPVQQVPVKVQAPTTSSKGAPPTYNHSQSSTSTRTTASPSAKPNAPPPAMRGAPIVMHAPSSSNIDDSALLEALDDDFPFHNFVQQRLGHSPNNSSGMLAAASSTNDSSASDVSGRQLELNAISTEVSQLEARLRANLNSPSLPADEKKHLVEKLVQLRLRDWELRDSEAAASAALAEEEMQNQGHHFKVANYSVPTFCDQCSSFIWGVYRQGYRCQECGLNVHKKCMGAIASECPSLEAEHASYQLSICPENGLDQQDYKCFECHRPIGFKGLFAEVRTCDYSGKYYCDECHWNGMQVIPARVIHNWDFKQYKVSKTSKQLLTLLERKPILLVERVNPKLFNYVEELRDAKKLREQLCSMRGFIVTCRNATKLISKKSLTGRMHLIESSTLYSLQDLLDLNAGTLLPRLEKFRATFFKHITSVCELCQAKGFICESCEDSTVLYPFQQDTAACPRCFTVMHRACYNPDHCPKCERIERRKQQEQQTPSSK</sequence>
<reference evidence="14" key="1">
    <citation type="submission" date="2011-02" db="EMBL/GenBank/DDBJ databases">
        <title>The Genome Sequence of Capsaspora owczarzaki ATCC 30864.</title>
        <authorList>
            <person name="Russ C."/>
            <person name="Cuomo C."/>
            <person name="Burger G."/>
            <person name="Gray M.W."/>
            <person name="Holland P.W.H."/>
            <person name="King N."/>
            <person name="Lang F.B.F."/>
            <person name="Roger A.J."/>
            <person name="Ruiz-Trillo I."/>
            <person name="Young S.K."/>
            <person name="Zeng Q."/>
            <person name="Gargeya S."/>
            <person name="Alvarado L."/>
            <person name="Berlin A."/>
            <person name="Chapman S.B."/>
            <person name="Chen Z."/>
            <person name="Freedman E."/>
            <person name="Gellesch M."/>
            <person name="Goldberg J."/>
            <person name="Griggs A."/>
            <person name="Gujja S."/>
            <person name="Heilman E."/>
            <person name="Heiman D."/>
            <person name="Howarth C."/>
            <person name="Mehta T."/>
            <person name="Neiman D."/>
            <person name="Pearson M."/>
            <person name="Roberts A."/>
            <person name="Saif S."/>
            <person name="Shea T."/>
            <person name="Shenoy N."/>
            <person name="Sisk P."/>
            <person name="Stolte C."/>
            <person name="Sykes S."/>
            <person name="White J."/>
            <person name="Yandava C."/>
            <person name="Haas B."/>
            <person name="Nusbaum C."/>
            <person name="Birren B."/>
        </authorList>
    </citation>
    <scope>NUCLEOTIDE SEQUENCE</scope>
    <source>
        <strain evidence="14">ATCC 30864</strain>
    </source>
</reference>
<protein>
    <submittedName>
        <fullName evidence="13">Differentially expressed in FDCP 8</fullName>
    </submittedName>
</protein>
<dbReference type="Pfam" id="PF02759">
    <property type="entry name" value="RUN"/>
    <property type="match status" value="1"/>
</dbReference>
<dbReference type="GO" id="GO:0006914">
    <property type="term" value="P:autophagy"/>
    <property type="evidence" value="ECO:0007669"/>
    <property type="project" value="UniProtKB-KW"/>
</dbReference>
<dbReference type="eggNOG" id="KOG1829">
    <property type="taxonomic scope" value="Eukaryota"/>
</dbReference>
<evidence type="ECO:0000256" key="3">
    <source>
        <dbReference type="ARBA" id="ARBA00022723"/>
    </source>
</evidence>
<comment type="similarity">
    <text evidence="9">Belongs to the DEF8 family.</text>
</comment>
<feature type="domain" description="Phorbol-ester/DAG-type" evidence="11">
    <location>
        <begin position="663"/>
        <end position="713"/>
    </location>
</feature>
<dbReference type="InterPro" id="IPR025258">
    <property type="entry name" value="RH_dom"/>
</dbReference>
<dbReference type="PROSITE" id="PS50826">
    <property type="entry name" value="RUN"/>
    <property type="match status" value="1"/>
</dbReference>
<feature type="region of interest" description="Disordered" evidence="10">
    <location>
        <begin position="487"/>
        <end position="539"/>
    </location>
</feature>